<gene>
    <name evidence="1" type="ORF">BN536_00017</name>
</gene>
<dbReference type="Proteomes" id="UP000018372">
    <property type="component" value="Unassembled WGS sequence"/>
</dbReference>
<accession>R5VL59</accession>
<protein>
    <submittedName>
        <fullName evidence="1">Uncharacterized protein</fullName>
    </submittedName>
</protein>
<sequence>MDTVGNHFYAHSVCQVYTFYCTLIFVFTAFVESRHCIVEMCGVSESGFECGLDFRIFGFSVSDRSQNAFRTSVSCKIMSSRKLRADVPALDALCAFQQGNVFFRIWIFQELFPLCSGHFLIEVRTFNMKPLNNAFGCFHQFFTCSYCAFDIIKAGRT</sequence>
<name>R5VL59_9BACT</name>
<evidence type="ECO:0000313" key="2">
    <source>
        <dbReference type="Proteomes" id="UP000018372"/>
    </source>
</evidence>
<organism evidence="1 2">
    <name type="scientific">Phocaeicola plebeius CAG:211</name>
    <dbReference type="NCBI Taxonomy" id="1263052"/>
    <lineage>
        <taxon>Bacteria</taxon>
        <taxon>Pseudomonadati</taxon>
        <taxon>Bacteroidota</taxon>
        <taxon>Bacteroidia</taxon>
        <taxon>Bacteroidales</taxon>
        <taxon>Bacteroidaceae</taxon>
        <taxon>Phocaeicola</taxon>
    </lineage>
</organism>
<dbReference type="AlphaFoldDB" id="R5VL59"/>
<dbReference type="EMBL" id="CBAT010000245">
    <property type="protein sequence ID" value="CCZ88509.1"/>
    <property type="molecule type" value="Genomic_DNA"/>
</dbReference>
<reference evidence="1" key="1">
    <citation type="submission" date="2012-11" db="EMBL/GenBank/DDBJ databases">
        <title>Dependencies among metagenomic species, viruses, plasmids and units of genetic variation.</title>
        <authorList>
            <person name="Nielsen H.B."/>
            <person name="Almeida M."/>
            <person name="Juncker A.S."/>
            <person name="Rasmussen S."/>
            <person name="Li J."/>
            <person name="Sunagawa S."/>
            <person name="Plichta D."/>
            <person name="Gautier L."/>
            <person name="Le Chatelier E."/>
            <person name="Peletier E."/>
            <person name="Bonde I."/>
            <person name="Nielsen T."/>
            <person name="Manichanh C."/>
            <person name="Arumugam M."/>
            <person name="Batto J."/>
            <person name="Santos M.B.Q.D."/>
            <person name="Blom N."/>
            <person name="Borruel N."/>
            <person name="Burgdorf K.S."/>
            <person name="Boumezbeur F."/>
            <person name="Casellas F."/>
            <person name="Dore J."/>
            <person name="Guarner F."/>
            <person name="Hansen T."/>
            <person name="Hildebrand F."/>
            <person name="Kaas R.S."/>
            <person name="Kennedy S."/>
            <person name="Kristiansen K."/>
            <person name="Kultima J.R."/>
            <person name="Leonard P."/>
            <person name="Levenez F."/>
            <person name="Lund O."/>
            <person name="Moumen B."/>
            <person name="Le Paslier D."/>
            <person name="Pons N."/>
            <person name="Pedersen O."/>
            <person name="Prifti E."/>
            <person name="Qin J."/>
            <person name="Raes J."/>
            <person name="Tap J."/>
            <person name="Tims S."/>
            <person name="Ussery D.W."/>
            <person name="Yamada T."/>
            <person name="MetaHit consortium"/>
            <person name="Renault P."/>
            <person name="Sicheritz-Ponten T."/>
            <person name="Bork P."/>
            <person name="Wang J."/>
            <person name="Brunak S."/>
            <person name="Ehrlich S.D."/>
        </authorList>
    </citation>
    <scope>NUCLEOTIDE SEQUENCE [LARGE SCALE GENOMIC DNA]</scope>
</reference>
<evidence type="ECO:0000313" key="1">
    <source>
        <dbReference type="EMBL" id="CCZ88509.1"/>
    </source>
</evidence>
<comment type="caution">
    <text evidence="1">The sequence shown here is derived from an EMBL/GenBank/DDBJ whole genome shotgun (WGS) entry which is preliminary data.</text>
</comment>
<proteinExistence type="predicted"/>